<evidence type="ECO:0000313" key="3">
    <source>
        <dbReference type="Proteomes" id="UP000254835"/>
    </source>
</evidence>
<name>A0A380PTK2_YERFR</name>
<dbReference type="EMBL" id="UHJA01000001">
    <property type="protein sequence ID" value="SUP76926.1"/>
    <property type="molecule type" value="Genomic_DNA"/>
</dbReference>
<accession>A0A380PTK2</accession>
<reference evidence="2 3" key="1">
    <citation type="submission" date="2018-06" db="EMBL/GenBank/DDBJ databases">
        <authorList>
            <consortium name="Pathogen Informatics"/>
            <person name="Doyle S."/>
        </authorList>
    </citation>
    <scope>NUCLEOTIDE SEQUENCE [LARGE SCALE GENOMIC DNA]</scope>
    <source>
        <strain evidence="2 3">NCTC11470</strain>
    </source>
</reference>
<dbReference type="RefSeq" id="WP_004706863.1">
    <property type="nucleotide sequence ID" value="NZ_CP023964.1"/>
</dbReference>
<dbReference type="OrthoDB" id="6476773at2"/>
<protein>
    <submittedName>
        <fullName evidence="2">Uncharacterized protein</fullName>
    </submittedName>
</protein>
<sequence length="217" mass="24216">MPSSAKLSRLSIALGMTMLLHFPLYANDAVENYKYSLRDGIDICFNKVKEKLGDKAKVSTIRASFASGGEIDPRKAGRPQGIMTNCTVSYQNPEDPRKLLNMRMDNKTGEFNKPRLVEIKVMGDPSKFDINDYLISLDRVDLSPLPAFMASQEKKLSEYYSKFAWTGVSLSAPGTFSKVHHLRVDVEGRLTVNDIKDSGYAGLSIDSKVINNNRLTK</sequence>
<dbReference type="AlphaFoldDB" id="A0A380PTK2"/>
<feature type="signal peptide" evidence="1">
    <location>
        <begin position="1"/>
        <end position="26"/>
    </location>
</feature>
<proteinExistence type="predicted"/>
<evidence type="ECO:0000256" key="1">
    <source>
        <dbReference type="SAM" id="SignalP"/>
    </source>
</evidence>
<keyword evidence="1" id="KW-0732">Signal</keyword>
<dbReference type="GeneID" id="57905991"/>
<feature type="chain" id="PRO_5016797027" evidence="1">
    <location>
        <begin position="27"/>
        <end position="217"/>
    </location>
</feature>
<dbReference type="Proteomes" id="UP000254835">
    <property type="component" value="Unassembled WGS sequence"/>
</dbReference>
<evidence type="ECO:0000313" key="2">
    <source>
        <dbReference type="EMBL" id="SUP76926.1"/>
    </source>
</evidence>
<gene>
    <name evidence="2" type="ORF">NCTC11470_01984</name>
</gene>
<organism evidence="2 3">
    <name type="scientific">Yersinia frederiksenii</name>
    <dbReference type="NCBI Taxonomy" id="29484"/>
    <lineage>
        <taxon>Bacteria</taxon>
        <taxon>Pseudomonadati</taxon>
        <taxon>Pseudomonadota</taxon>
        <taxon>Gammaproteobacteria</taxon>
        <taxon>Enterobacterales</taxon>
        <taxon>Yersiniaceae</taxon>
        <taxon>Yersinia</taxon>
    </lineage>
</organism>